<dbReference type="GO" id="GO:0003677">
    <property type="term" value="F:DNA binding"/>
    <property type="evidence" value="ECO:0007669"/>
    <property type="project" value="UniProtKB-UniRule"/>
</dbReference>
<evidence type="ECO:0000313" key="4">
    <source>
        <dbReference type="EMBL" id="QNJ98126.1"/>
    </source>
</evidence>
<dbReference type="Pfam" id="PF00440">
    <property type="entry name" value="TetR_N"/>
    <property type="match status" value="1"/>
</dbReference>
<dbReference type="KEGG" id="alti:ALE3EI_1568"/>
<dbReference type="InterPro" id="IPR009057">
    <property type="entry name" value="Homeodomain-like_sf"/>
</dbReference>
<dbReference type="SUPFAM" id="SSF46689">
    <property type="entry name" value="Homeodomain-like"/>
    <property type="match status" value="1"/>
</dbReference>
<accession>A0A7G8PUW0</accession>
<keyword evidence="1 2" id="KW-0238">DNA-binding</keyword>
<proteinExistence type="predicted"/>
<dbReference type="PROSITE" id="PS50977">
    <property type="entry name" value="HTH_TETR_2"/>
    <property type="match status" value="1"/>
</dbReference>
<dbReference type="RefSeq" id="WP_186987746.1">
    <property type="nucleotide sequence ID" value="NZ_CP052909.1"/>
</dbReference>
<evidence type="ECO:0000259" key="3">
    <source>
        <dbReference type="PROSITE" id="PS50977"/>
    </source>
</evidence>
<organism evidence="4 5">
    <name type="scientific">Constantimarinum furrinae</name>
    <dbReference type="NCBI Taxonomy" id="2562285"/>
    <lineage>
        <taxon>Bacteria</taxon>
        <taxon>Pseudomonadati</taxon>
        <taxon>Bacteroidota</taxon>
        <taxon>Flavobacteriia</taxon>
        <taxon>Flavobacteriales</taxon>
        <taxon>Flavobacteriaceae</taxon>
        <taxon>Altibacter/Constantimarinum group</taxon>
        <taxon>Constantimarinum</taxon>
    </lineage>
</organism>
<evidence type="ECO:0000313" key="5">
    <source>
        <dbReference type="Proteomes" id="UP000515514"/>
    </source>
</evidence>
<sequence length="198" mass="22569">MTKTYTSTGRTNQKLETRKLILRTAQTFLNKGLDFNLEDIAKEAGISRATVYRYFSNIDILGAEAGLDISTKDPQDIYEDLKGKEFEQKVLGIQQYYNKLAVDHEKLFRKYLSTVLNSNTSIPKRGARRKKTLKLVLDDSNFSSDEKQKLANLLTIFMGIEPLIVTKDVCGLTNNESVELMEWGMKLLFKGLSNLENE</sequence>
<feature type="DNA-binding region" description="H-T-H motif" evidence="2">
    <location>
        <begin position="36"/>
        <end position="55"/>
    </location>
</feature>
<evidence type="ECO:0000256" key="1">
    <source>
        <dbReference type="ARBA" id="ARBA00023125"/>
    </source>
</evidence>
<dbReference type="EMBL" id="CP052909">
    <property type="protein sequence ID" value="QNJ98126.1"/>
    <property type="molecule type" value="Genomic_DNA"/>
</dbReference>
<dbReference type="InterPro" id="IPR001647">
    <property type="entry name" value="HTH_TetR"/>
</dbReference>
<name>A0A7G8PUW0_9FLAO</name>
<reference evidence="4 5" key="1">
    <citation type="submission" date="2020-04" db="EMBL/GenBank/DDBJ databases">
        <title>Genome sequence of Altibacter aquimarinus strain ALE3EI.</title>
        <authorList>
            <person name="Oh H.-M."/>
            <person name="Jang D."/>
        </authorList>
    </citation>
    <scope>NUCLEOTIDE SEQUENCE [LARGE SCALE GENOMIC DNA]</scope>
    <source>
        <strain evidence="4 5">ALE3EI</strain>
    </source>
</reference>
<dbReference type="Proteomes" id="UP000515514">
    <property type="component" value="Chromosome"/>
</dbReference>
<evidence type="ECO:0000256" key="2">
    <source>
        <dbReference type="PROSITE-ProRule" id="PRU00335"/>
    </source>
</evidence>
<feature type="domain" description="HTH tetR-type" evidence="3">
    <location>
        <begin position="14"/>
        <end position="73"/>
    </location>
</feature>
<dbReference type="AlphaFoldDB" id="A0A7G8PUW0"/>
<gene>
    <name evidence="4" type="ORF">ALE3EI_1568</name>
</gene>
<keyword evidence="5" id="KW-1185">Reference proteome</keyword>
<protein>
    <submittedName>
        <fullName evidence="4">TetR family transcriptional regulator</fullName>
    </submittedName>
</protein>
<dbReference type="Gene3D" id="1.10.357.10">
    <property type="entry name" value="Tetracycline Repressor, domain 2"/>
    <property type="match status" value="1"/>
</dbReference>